<organism evidence="1 2">
    <name type="scientific">Deinococcus wulumuqiensis</name>
    <dbReference type="NCBI Taxonomy" id="980427"/>
    <lineage>
        <taxon>Bacteria</taxon>
        <taxon>Thermotogati</taxon>
        <taxon>Deinococcota</taxon>
        <taxon>Deinococci</taxon>
        <taxon>Deinococcales</taxon>
        <taxon>Deinococcaceae</taxon>
        <taxon>Deinococcus</taxon>
    </lineage>
</organism>
<reference evidence="1 2" key="1">
    <citation type="submission" date="2018-07" db="EMBL/GenBank/DDBJ databases">
        <title>Complete Genome and Methylome Analysis of Deinococcus wulumuqiensis NEB 479.</title>
        <authorList>
            <person name="Fomenkov A."/>
            <person name="Luyten Y."/>
            <person name="Vincze T."/>
            <person name="Anton B.P."/>
            <person name="Clark T."/>
            <person name="Roberts R.J."/>
            <person name="Morgan R.D."/>
        </authorList>
    </citation>
    <scope>NUCLEOTIDE SEQUENCE [LARGE SCALE GENOMIC DNA]</scope>
    <source>
        <strain evidence="1 2">NEB 479</strain>
        <plasmid evidence="2">Plasmid pdrdi</plasmid>
    </source>
</reference>
<dbReference type="AlphaFoldDB" id="A0A345IMR0"/>
<dbReference type="KEGG" id="dwu:DVJ83_17955"/>
<keyword evidence="1" id="KW-0614">Plasmid</keyword>
<dbReference type="Proteomes" id="UP000253744">
    <property type="component" value="Plasmid pDrdI"/>
</dbReference>
<evidence type="ECO:0000313" key="2">
    <source>
        <dbReference type="Proteomes" id="UP000253744"/>
    </source>
</evidence>
<evidence type="ECO:0000313" key="1">
    <source>
        <dbReference type="EMBL" id="AXH00983.1"/>
    </source>
</evidence>
<name>A0A345IMR0_9DEIO</name>
<geneLocation type="plasmid" evidence="2">
    <name>pdrdi</name>
</geneLocation>
<proteinExistence type="predicted"/>
<protein>
    <submittedName>
        <fullName evidence="1">Uncharacterized protein</fullName>
    </submittedName>
</protein>
<sequence>MDASGGRHNEADVIRLALQEGWDDAQAQELLEAGQDAADPDVWNDLVQDAAEYLNTVAPEGFTFTSTDGADWGLYPLEDDDA</sequence>
<gene>
    <name evidence="1" type="ORF">DVJ83_17955</name>
</gene>
<accession>A0A345IMR0</accession>
<dbReference type="EMBL" id="CP031163">
    <property type="protein sequence ID" value="AXH00983.1"/>
    <property type="molecule type" value="Genomic_DNA"/>
</dbReference>